<dbReference type="GO" id="GO:0006515">
    <property type="term" value="P:protein quality control for misfolded or incompletely synthesized proteins"/>
    <property type="evidence" value="ECO:0007669"/>
    <property type="project" value="TreeGrafter"/>
</dbReference>
<evidence type="ECO:0000256" key="5">
    <source>
        <dbReference type="SAM" id="MobiDB-lite"/>
    </source>
</evidence>
<dbReference type="GO" id="GO:0016887">
    <property type="term" value="F:ATP hydrolysis activity"/>
    <property type="evidence" value="ECO:0007669"/>
    <property type="project" value="InterPro"/>
</dbReference>
<keyword evidence="10" id="KW-1185">Reference proteome</keyword>
<reference evidence="9" key="1">
    <citation type="submission" date="2021-06" db="EMBL/GenBank/DDBJ databases">
        <authorList>
            <person name="Kallberg Y."/>
            <person name="Tangrot J."/>
            <person name="Rosling A."/>
        </authorList>
    </citation>
    <scope>NUCLEOTIDE SEQUENCE</scope>
    <source>
        <strain evidence="9">CL551</strain>
    </source>
</reference>
<dbReference type="InterPro" id="IPR027417">
    <property type="entry name" value="P-loop_NTPase"/>
</dbReference>
<dbReference type="GO" id="GO:0007005">
    <property type="term" value="P:mitochondrion organization"/>
    <property type="evidence" value="ECO:0007669"/>
    <property type="project" value="TreeGrafter"/>
</dbReference>
<dbReference type="GO" id="GO:0051131">
    <property type="term" value="P:chaperone-mediated protein complex assembly"/>
    <property type="evidence" value="ECO:0007669"/>
    <property type="project" value="TreeGrafter"/>
</dbReference>
<dbReference type="Gene3D" id="3.40.50.300">
    <property type="entry name" value="P-loop containing nucleotide triphosphate hydrolases"/>
    <property type="match status" value="1"/>
</dbReference>
<dbReference type="GO" id="GO:0005524">
    <property type="term" value="F:ATP binding"/>
    <property type="evidence" value="ECO:0007669"/>
    <property type="project" value="UniProtKB-KW"/>
</dbReference>
<dbReference type="GO" id="GO:0004176">
    <property type="term" value="F:ATP-dependent peptidase activity"/>
    <property type="evidence" value="ECO:0007669"/>
    <property type="project" value="InterPro"/>
</dbReference>
<dbReference type="InterPro" id="IPR003959">
    <property type="entry name" value="ATPase_AAA_core"/>
</dbReference>
<feature type="non-terminal residue" evidence="9">
    <location>
        <position position="245"/>
    </location>
</feature>
<dbReference type="Gene3D" id="1.10.8.60">
    <property type="match status" value="1"/>
</dbReference>
<dbReference type="PANTHER" id="PTHR43718">
    <property type="entry name" value="LON PROTEASE"/>
    <property type="match status" value="1"/>
</dbReference>
<dbReference type="Gene3D" id="3.30.230.10">
    <property type="match status" value="1"/>
</dbReference>
<dbReference type="Pfam" id="PF05362">
    <property type="entry name" value="Lon_C"/>
    <property type="match status" value="1"/>
</dbReference>
<evidence type="ECO:0000313" key="10">
    <source>
        <dbReference type="Proteomes" id="UP000789342"/>
    </source>
</evidence>
<dbReference type="OrthoDB" id="2411602at2759"/>
<dbReference type="AlphaFoldDB" id="A0A9N9JEI7"/>
<dbReference type="Pfam" id="PF22667">
    <property type="entry name" value="Lon_lid"/>
    <property type="match status" value="1"/>
</dbReference>
<evidence type="ECO:0000313" key="9">
    <source>
        <dbReference type="EMBL" id="CAG8776766.1"/>
    </source>
</evidence>
<protein>
    <submittedName>
        <fullName evidence="9">10206_t:CDS:1</fullName>
    </submittedName>
</protein>
<feature type="non-terminal residue" evidence="9">
    <location>
        <position position="1"/>
    </location>
</feature>
<dbReference type="GO" id="GO:0003697">
    <property type="term" value="F:single-stranded DNA binding"/>
    <property type="evidence" value="ECO:0007669"/>
    <property type="project" value="TreeGrafter"/>
</dbReference>
<evidence type="ECO:0000256" key="2">
    <source>
        <dbReference type="ARBA" id="ARBA00022741"/>
    </source>
</evidence>
<gene>
    <name evidence="9" type="ORF">AMORRO_LOCUS16982</name>
</gene>
<name>A0A9N9JEI7_9GLOM</name>
<dbReference type="Proteomes" id="UP000789342">
    <property type="component" value="Unassembled WGS sequence"/>
</dbReference>
<keyword evidence="4" id="KW-0067">ATP-binding</keyword>
<evidence type="ECO:0000256" key="3">
    <source>
        <dbReference type="ARBA" id="ARBA00022801"/>
    </source>
</evidence>
<evidence type="ECO:0000256" key="4">
    <source>
        <dbReference type="ARBA" id="ARBA00022840"/>
    </source>
</evidence>
<feature type="compositionally biased region" description="Basic and acidic residues" evidence="5">
    <location>
        <begin position="165"/>
        <end position="183"/>
    </location>
</feature>
<feature type="domain" description="Lon protease AAA+ ATPase lid" evidence="8">
    <location>
        <begin position="108"/>
        <end position="157"/>
    </location>
</feature>
<keyword evidence="2" id="KW-0547">Nucleotide-binding</keyword>
<dbReference type="InterPro" id="IPR014721">
    <property type="entry name" value="Ribsml_uS5_D2-typ_fold_subgr"/>
</dbReference>
<sequence>VQALKKVQTENPLILIDEVDKIGRGHQGDPSSALLELLDPEQNSSFLDHYMDVPIDLSKVLFVCTANIVDTIPGPLLDRMEVIQLSGYVADEKVAIASKYLAPTAKEMAGLKNADVQLQKDAIEVLIRSYCRESGVRNLKKQIDKIYRKTALKIVREIGDEEFPKQELDDVETKSETPEKPQDEIPITTEQRKPLSVPENVHYTITAENLKDYVGPPVWHSDRLYDRTPPGVVMGLAWTSMGGSA</sequence>
<keyword evidence="3" id="KW-0378">Hydrolase</keyword>
<comment type="caution">
    <text evidence="9">The sequence shown here is derived from an EMBL/GenBank/DDBJ whole genome shotgun (WGS) entry which is preliminary data.</text>
</comment>
<keyword evidence="1" id="KW-0645">Protease</keyword>
<evidence type="ECO:0000259" key="6">
    <source>
        <dbReference type="Pfam" id="PF00004"/>
    </source>
</evidence>
<feature type="region of interest" description="Disordered" evidence="5">
    <location>
        <begin position="165"/>
        <end position="193"/>
    </location>
</feature>
<dbReference type="InterPro" id="IPR054594">
    <property type="entry name" value="Lon_lid"/>
</dbReference>
<dbReference type="GO" id="GO:0005759">
    <property type="term" value="C:mitochondrial matrix"/>
    <property type="evidence" value="ECO:0007669"/>
    <property type="project" value="TreeGrafter"/>
</dbReference>
<dbReference type="SUPFAM" id="SSF52540">
    <property type="entry name" value="P-loop containing nucleoside triphosphate hydrolases"/>
    <property type="match status" value="2"/>
</dbReference>
<proteinExistence type="predicted"/>
<dbReference type="GO" id="GO:0004252">
    <property type="term" value="F:serine-type endopeptidase activity"/>
    <property type="evidence" value="ECO:0007669"/>
    <property type="project" value="InterPro"/>
</dbReference>
<feature type="domain" description="ATPase AAA-type core" evidence="6">
    <location>
        <begin position="3"/>
        <end position="85"/>
    </location>
</feature>
<accession>A0A9N9JEI7</accession>
<dbReference type="EMBL" id="CAJVPV010049814">
    <property type="protein sequence ID" value="CAG8776766.1"/>
    <property type="molecule type" value="Genomic_DNA"/>
</dbReference>
<evidence type="ECO:0000256" key="1">
    <source>
        <dbReference type="ARBA" id="ARBA00022670"/>
    </source>
</evidence>
<evidence type="ECO:0000259" key="8">
    <source>
        <dbReference type="Pfam" id="PF22667"/>
    </source>
</evidence>
<organism evidence="9 10">
    <name type="scientific">Acaulospora morrowiae</name>
    <dbReference type="NCBI Taxonomy" id="94023"/>
    <lineage>
        <taxon>Eukaryota</taxon>
        <taxon>Fungi</taxon>
        <taxon>Fungi incertae sedis</taxon>
        <taxon>Mucoromycota</taxon>
        <taxon>Glomeromycotina</taxon>
        <taxon>Glomeromycetes</taxon>
        <taxon>Diversisporales</taxon>
        <taxon>Acaulosporaceae</taxon>
        <taxon>Acaulospora</taxon>
    </lineage>
</organism>
<dbReference type="InterPro" id="IPR008269">
    <property type="entry name" value="Lon_proteolytic"/>
</dbReference>
<dbReference type="Pfam" id="PF00004">
    <property type="entry name" value="AAA"/>
    <property type="match status" value="1"/>
</dbReference>
<feature type="domain" description="Lon proteolytic" evidence="7">
    <location>
        <begin position="205"/>
        <end position="244"/>
    </location>
</feature>
<dbReference type="PANTHER" id="PTHR43718:SF2">
    <property type="entry name" value="LON PROTEASE HOMOLOG, MITOCHONDRIAL"/>
    <property type="match status" value="1"/>
</dbReference>
<evidence type="ECO:0000259" key="7">
    <source>
        <dbReference type="Pfam" id="PF05362"/>
    </source>
</evidence>
<dbReference type="InterPro" id="IPR027065">
    <property type="entry name" value="Lon_Prtase"/>
</dbReference>